<protein>
    <recommendedName>
        <fullName evidence="2">asparagine synthase (glutamine-hydrolyzing)</fullName>
        <ecNumber evidence="2">6.3.5.4</ecNumber>
    </recommendedName>
</protein>
<evidence type="ECO:0000256" key="11">
    <source>
        <dbReference type="PIRSR" id="PIRSR001589-1"/>
    </source>
</evidence>
<evidence type="ECO:0000256" key="6">
    <source>
        <dbReference type="ARBA" id="ARBA00022840"/>
    </source>
</evidence>
<keyword evidence="4 11" id="KW-0028">Amino-acid biosynthesis</keyword>
<dbReference type="PIRSF" id="PIRSF001589">
    <property type="entry name" value="Asn_synthetase_glu-h"/>
    <property type="match status" value="1"/>
</dbReference>
<dbReference type="EC" id="6.3.5.4" evidence="2"/>
<dbReference type="InterPro" id="IPR017932">
    <property type="entry name" value="GATase_2_dom"/>
</dbReference>
<dbReference type="AlphaFoldDB" id="A0A484HGQ4"/>
<accession>A0A484HGQ4</accession>
<dbReference type="GO" id="GO:0005524">
    <property type="term" value="F:ATP binding"/>
    <property type="evidence" value="ECO:0007669"/>
    <property type="project" value="UniProtKB-KW"/>
</dbReference>
<evidence type="ECO:0000256" key="2">
    <source>
        <dbReference type="ARBA" id="ARBA00012737"/>
    </source>
</evidence>
<dbReference type="CDD" id="cd00712">
    <property type="entry name" value="AsnB"/>
    <property type="match status" value="1"/>
</dbReference>
<dbReference type="SUPFAM" id="SSF56235">
    <property type="entry name" value="N-terminal nucleophile aminohydrolases (Ntn hydrolases)"/>
    <property type="match status" value="1"/>
</dbReference>
<dbReference type="Pfam" id="PF13537">
    <property type="entry name" value="GATase_7"/>
    <property type="match status" value="1"/>
</dbReference>
<dbReference type="GO" id="GO:0005829">
    <property type="term" value="C:cytosol"/>
    <property type="evidence" value="ECO:0007669"/>
    <property type="project" value="TreeGrafter"/>
</dbReference>
<evidence type="ECO:0000256" key="13">
    <source>
        <dbReference type="PIRSR" id="PIRSR001589-3"/>
    </source>
</evidence>
<dbReference type="InterPro" id="IPR050795">
    <property type="entry name" value="Asn_Synthetase"/>
</dbReference>
<evidence type="ECO:0000256" key="3">
    <source>
        <dbReference type="ARBA" id="ARBA00022598"/>
    </source>
</evidence>
<proteinExistence type="inferred from homology"/>
<feature type="site" description="Important for beta-aspartyl-AMP intermediate formation" evidence="13">
    <location>
        <position position="333"/>
    </location>
</feature>
<feature type="binding site" evidence="12">
    <location>
        <position position="94"/>
    </location>
    <ligand>
        <name>L-glutamine</name>
        <dbReference type="ChEBI" id="CHEBI:58359"/>
    </ligand>
</feature>
<comment type="pathway">
    <text evidence="9">Amino-acid biosynthesis.</text>
</comment>
<keyword evidence="5 12" id="KW-0547">Nucleotide-binding</keyword>
<dbReference type="InterPro" id="IPR029055">
    <property type="entry name" value="Ntn_hydrolases_N"/>
</dbReference>
<dbReference type="GO" id="GO:0004066">
    <property type="term" value="F:asparagine synthase (glutamine-hydrolyzing) activity"/>
    <property type="evidence" value="ECO:0007669"/>
    <property type="project" value="UniProtKB-EC"/>
</dbReference>
<dbReference type="SUPFAM" id="SSF52402">
    <property type="entry name" value="Adenine nucleotide alpha hydrolases-like"/>
    <property type="match status" value="1"/>
</dbReference>
<keyword evidence="7 11" id="KW-0061">Asparagine biosynthesis</keyword>
<feature type="active site" description="For GATase activity" evidence="11">
    <location>
        <position position="2"/>
    </location>
</feature>
<evidence type="ECO:0000256" key="8">
    <source>
        <dbReference type="ARBA" id="ARBA00022962"/>
    </source>
</evidence>
<comment type="catalytic activity">
    <reaction evidence="10">
        <text>L-aspartate + L-glutamine + ATP + H2O = L-asparagine + L-glutamate + AMP + diphosphate + H(+)</text>
        <dbReference type="Rhea" id="RHEA:12228"/>
        <dbReference type="ChEBI" id="CHEBI:15377"/>
        <dbReference type="ChEBI" id="CHEBI:15378"/>
        <dbReference type="ChEBI" id="CHEBI:29985"/>
        <dbReference type="ChEBI" id="CHEBI:29991"/>
        <dbReference type="ChEBI" id="CHEBI:30616"/>
        <dbReference type="ChEBI" id="CHEBI:33019"/>
        <dbReference type="ChEBI" id="CHEBI:58048"/>
        <dbReference type="ChEBI" id="CHEBI:58359"/>
        <dbReference type="ChEBI" id="CHEBI:456215"/>
        <dbReference type="EC" id="6.3.5.4"/>
    </reaction>
</comment>
<reference evidence="15" key="1">
    <citation type="submission" date="2019-01" db="EMBL/GenBank/DDBJ databases">
        <authorList>
            <consortium name="Genoscope - CEA"/>
            <person name="William W."/>
        </authorList>
    </citation>
    <scope>NUCLEOTIDE SEQUENCE</scope>
    <source>
        <strain evidence="15">CR-1</strain>
    </source>
</reference>
<name>A0A484HGQ4_9BACT</name>
<keyword evidence="3" id="KW-0436">Ligase</keyword>
<dbReference type="PROSITE" id="PS51278">
    <property type="entry name" value="GATASE_TYPE_2"/>
    <property type="match status" value="1"/>
</dbReference>
<dbReference type="NCBIfam" id="NF006949">
    <property type="entry name" value="PRK09431.1"/>
    <property type="match status" value="1"/>
</dbReference>
<evidence type="ECO:0000256" key="7">
    <source>
        <dbReference type="ARBA" id="ARBA00022888"/>
    </source>
</evidence>
<gene>
    <name evidence="15" type="ORF">EPICR_40018</name>
</gene>
<evidence type="ECO:0000256" key="12">
    <source>
        <dbReference type="PIRSR" id="PIRSR001589-2"/>
    </source>
</evidence>
<feature type="domain" description="Glutamine amidotransferase type-2" evidence="14">
    <location>
        <begin position="2"/>
        <end position="179"/>
    </location>
</feature>
<feature type="binding site" evidence="12">
    <location>
        <position position="253"/>
    </location>
    <ligand>
        <name>ATP</name>
        <dbReference type="ChEBI" id="CHEBI:30616"/>
    </ligand>
</feature>
<dbReference type="CDD" id="cd01991">
    <property type="entry name" value="Asn_synthase_B_C"/>
    <property type="match status" value="1"/>
</dbReference>
<evidence type="ECO:0000256" key="10">
    <source>
        <dbReference type="ARBA" id="ARBA00048741"/>
    </source>
</evidence>
<dbReference type="InterPro" id="IPR014729">
    <property type="entry name" value="Rossmann-like_a/b/a_fold"/>
</dbReference>
<dbReference type="InterPro" id="IPR001962">
    <property type="entry name" value="Asn_synthase"/>
</dbReference>
<evidence type="ECO:0000256" key="5">
    <source>
        <dbReference type="ARBA" id="ARBA00022741"/>
    </source>
</evidence>
<dbReference type="EMBL" id="CAACVI010000034">
    <property type="protein sequence ID" value="VEN74439.1"/>
    <property type="molecule type" value="Genomic_DNA"/>
</dbReference>
<dbReference type="PANTHER" id="PTHR11772">
    <property type="entry name" value="ASPARAGINE SYNTHETASE"/>
    <property type="match status" value="1"/>
</dbReference>
<comment type="similarity">
    <text evidence="1">Belongs to the asparagine synthetase family.</text>
</comment>
<evidence type="ECO:0000256" key="9">
    <source>
        <dbReference type="ARBA" id="ARBA00029440"/>
    </source>
</evidence>
<dbReference type="Pfam" id="PF00733">
    <property type="entry name" value="Asn_synthase"/>
    <property type="match status" value="2"/>
</dbReference>
<sequence length="527" mass="59562">MCGIAGCFGTKDEATIQKMLDTLGHRGPNNRSIHAHDNYVLGHTRLSIVDVAGGDQPIWRKGGRQGIIANGEIYNFQKIRDALSSKYHFRTRSDTETILHLYREKGPSCAADLDGMFAFAIVDDDTFMLARDPIGIKPMYYGFKNDNLYFSSELGAMSLAGLSEAHEFPSGHYYTPEEGFVPYYQTPEIQDHVLTDIEETCQKIRESFIFAVKKRLLADPEVPVGSFCSGGLDSSLVAAIAAEEIPHLHTFVVGMKDETGEVSDDIKAARIAAAHIGSSHHELIFTESDYYEALPQVIHKLESYDPSLVRCAVPCFFTCKLAADYVTVALTGEGADELFAGYHYMKHFPMDKLNLEARRCIGNLHNINLQRADRMGMWFSLELRVPFLDVDMIDLSMKIPSELKIREHNGAKIEKWILRKAFEKTDYLPPEILWRYKVQYTQGAGCESLGESLAEQEMSIDEYERIKAENPQAVINSREAAYYFKIFRKYHPQDSILGSIGIWTGFDFDEEREQVKGTVDGDRKHDI</sequence>
<evidence type="ECO:0000256" key="4">
    <source>
        <dbReference type="ARBA" id="ARBA00022605"/>
    </source>
</evidence>
<dbReference type="InterPro" id="IPR006426">
    <property type="entry name" value="Asn_synth_AEB"/>
</dbReference>
<evidence type="ECO:0000256" key="1">
    <source>
        <dbReference type="ARBA" id="ARBA00005752"/>
    </source>
</evidence>
<keyword evidence="8 11" id="KW-0315">Glutamine amidotransferase</keyword>
<dbReference type="Gene3D" id="3.40.50.620">
    <property type="entry name" value="HUPs"/>
    <property type="match status" value="1"/>
</dbReference>
<dbReference type="InterPro" id="IPR033738">
    <property type="entry name" value="AsnB_N"/>
</dbReference>
<dbReference type="NCBIfam" id="TIGR01536">
    <property type="entry name" value="asn_synth_AEB"/>
    <property type="match status" value="1"/>
</dbReference>
<dbReference type="Gene3D" id="3.60.20.10">
    <property type="entry name" value="Glutamine Phosphoribosylpyrophosphate, subunit 1, domain 1"/>
    <property type="match status" value="1"/>
</dbReference>
<evidence type="ECO:0000313" key="15">
    <source>
        <dbReference type="EMBL" id="VEN74439.1"/>
    </source>
</evidence>
<dbReference type="GO" id="GO:0006529">
    <property type="term" value="P:asparagine biosynthetic process"/>
    <property type="evidence" value="ECO:0007669"/>
    <property type="project" value="UniProtKB-KW"/>
</dbReference>
<keyword evidence="6 12" id="KW-0067">ATP-binding</keyword>
<dbReference type="PANTHER" id="PTHR11772:SF2">
    <property type="entry name" value="ASPARAGINE SYNTHETASE [GLUTAMINE-HYDROLYZING]"/>
    <property type="match status" value="1"/>
</dbReference>
<organism evidence="15">
    <name type="scientific">uncultured Desulfobacteraceae bacterium</name>
    <dbReference type="NCBI Taxonomy" id="218296"/>
    <lineage>
        <taxon>Bacteria</taxon>
        <taxon>Pseudomonadati</taxon>
        <taxon>Thermodesulfobacteriota</taxon>
        <taxon>Desulfobacteria</taxon>
        <taxon>Desulfobacterales</taxon>
        <taxon>Desulfobacteraceae</taxon>
        <taxon>environmental samples</taxon>
    </lineage>
</organism>
<evidence type="ECO:0000259" key="14">
    <source>
        <dbReference type="PROSITE" id="PS51278"/>
    </source>
</evidence>